<evidence type="ECO:0000256" key="2">
    <source>
        <dbReference type="ARBA" id="ARBA00022723"/>
    </source>
</evidence>
<name>A0A3G2L705_9FLAO</name>
<evidence type="ECO:0000313" key="4">
    <source>
        <dbReference type="EMBL" id="AYN67961.1"/>
    </source>
</evidence>
<feature type="binding site" evidence="3">
    <location>
        <position position="130"/>
    </location>
    <ligand>
        <name>a divalent metal cation</name>
        <dbReference type="ChEBI" id="CHEBI:60240"/>
    </ligand>
</feature>
<proteinExistence type="inferred from homology"/>
<keyword evidence="2 3" id="KW-0479">Metal-binding</keyword>
<evidence type="ECO:0008006" key="6">
    <source>
        <dbReference type="Google" id="ProtNLM"/>
    </source>
</evidence>
<dbReference type="PANTHER" id="PTHR37302:SF3">
    <property type="entry name" value="DAMAGE-INDUCIBLE PROTEIN DINB"/>
    <property type="match status" value="1"/>
</dbReference>
<dbReference type="OrthoDB" id="9811413at2"/>
<comment type="similarity">
    <text evidence="1">Belongs to the DinB family.</text>
</comment>
<dbReference type="SUPFAM" id="SSF109854">
    <property type="entry name" value="DinB/YfiT-like putative metalloenzymes"/>
    <property type="match status" value="1"/>
</dbReference>
<dbReference type="EMBL" id="CP032050">
    <property type="protein sequence ID" value="AYN67961.1"/>
    <property type="molecule type" value="Genomic_DNA"/>
</dbReference>
<evidence type="ECO:0000256" key="1">
    <source>
        <dbReference type="ARBA" id="ARBA00008635"/>
    </source>
</evidence>
<evidence type="ECO:0000256" key="3">
    <source>
        <dbReference type="PIRSR" id="PIRSR607837-1"/>
    </source>
</evidence>
<dbReference type="Pfam" id="PF05163">
    <property type="entry name" value="DinB"/>
    <property type="match status" value="1"/>
</dbReference>
<dbReference type="KEGG" id="emar:D1013_11535"/>
<dbReference type="AlphaFoldDB" id="A0A3G2L705"/>
<accession>A0A3G2L705</accession>
<evidence type="ECO:0000313" key="5">
    <source>
        <dbReference type="Proteomes" id="UP000276309"/>
    </source>
</evidence>
<reference evidence="4 5" key="1">
    <citation type="submission" date="2018-08" db="EMBL/GenBank/DDBJ databases">
        <title>The reduced genetic potential of extracellular carbohydrate catabolism in Euzebyella marina RN62, a Flavobacteriia bacterium isolated from the hadal water.</title>
        <authorList>
            <person name="Xue C."/>
        </authorList>
    </citation>
    <scope>NUCLEOTIDE SEQUENCE [LARGE SCALE GENOMIC DNA]</scope>
    <source>
        <strain evidence="4 5">RN62</strain>
    </source>
</reference>
<dbReference type="GO" id="GO:0046872">
    <property type="term" value="F:metal ion binding"/>
    <property type="evidence" value="ECO:0007669"/>
    <property type="project" value="UniProtKB-KW"/>
</dbReference>
<dbReference type="InterPro" id="IPR007837">
    <property type="entry name" value="DinB"/>
</dbReference>
<dbReference type="PANTHER" id="PTHR37302">
    <property type="entry name" value="SLR1116 PROTEIN"/>
    <property type="match status" value="1"/>
</dbReference>
<dbReference type="Gene3D" id="1.20.120.450">
    <property type="entry name" value="dinb family like domain"/>
    <property type="match status" value="1"/>
</dbReference>
<dbReference type="RefSeq" id="WP_121848976.1">
    <property type="nucleotide sequence ID" value="NZ_CP032050.1"/>
</dbReference>
<feature type="binding site" evidence="3">
    <location>
        <position position="50"/>
    </location>
    <ligand>
        <name>a divalent metal cation</name>
        <dbReference type="ChEBI" id="CHEBI:60240"/>
    </ligand>
</feature>
<keyword evidence="5" id="KW-1185">Reference proteome</keyword>
<dbReference type="Proteomes" id="UP000276309">
    <property type="component" value="Chromosome"/>
</dbReference>
<organism evidence="4 5">
    <name type="scientific">Euzebyella marina</name>
    <dbReference type="NCBI Taxonomy" id="1761453"/>
    <lineage>
        <taxon>Bacteria</taxon>
        <taxon>Pseudomonadati</taxon>
        <taxon>Bacteroidota</taxon>
        <taxon>Flavobacteriia</taxon>
        <taxon>Flavobacteriales</taxon>
        <taxon>Flavobacteriaceae</taxon>
        <taxon>Euzebyella</taxon>
    </lineage>
</organism>
<dbReference type="InterPro" id="IPR034660">
    <property type="entry name" value="DinB/YfiT-like"/>
</dbReference>
<sequence>MKLKNHIKSYAQFNFWANNVLADYIEKVPSELKKQQIQSSYPSLYETIEHMVQAQKFWLLVLGETYDYKVPYIDQRLAFEGFVDEFKNQSKIFLSGLEMVLNTDLERKIKTPFSEETINLSDVFIHVIDHETYHRGQLVTILRQLNLKDIPNTNYFQFCLSRNQL</sequence>
<feature type="binding site" evidence="3">
    <location>
        <position position="134"/>
    </location>
    <ligand>
        <name>a divalent metal cation</name>
        <dbReference type="ChEBI" id="CHEBI:60240"/>
    </ligand>
</feature>
<gene>
    <name evidence="4" type="ORF">D1013_11535</name>
</gene>
<protein>
    <recommendedName>
        <fullName evidence="6">Damage-inducible protein DinB</fullName>
    </recommendedName>
</protein>